<dbReference type="GO" id="GO:0005524">
    <property type="term" value="F:ATP binding"/>
    <property type="evidence" value="ECO:0007669"/>
    <property type="project" value="UniProtKB-KW"/>
</dbReference>
<dbReference type="OrthoDB" id="9804819at2"/>
<evidence type="ECO:0000313" key="6">
    <source>
        <dbReference type="Proteomes" id="UP000255517"/>
    </source>
</evidence>
<proteinExistence type="predicted"/>
<reference evidence="5 6" key="1">
    <citation type="submission" date="2018-06" db="EMBL/GenBank/DDBJ databases">
        <authorList>
            <consortium name="Pathogen Informatics"/>
            <person name="Doyle S."/>
        </authorList>
    </citation>
    <scope>NUCLEOTIDE SEQUENCE [LARGE SCALE GENOMIC DNA]</scope>
    <source>
        <strain evidence="5 6">NCTC13149</strain>
    </source>
</reference>
<evidence type="ECO:0000256" key="2">
    <source>
        <dbReference type="ARBA" id="ARBA00022741"/>
    </source>
</evidence>
<evidence type="ECO:0000256" key="3">
    <source>
        <dbReference type="ARBA" id="ARBA00022840"/>
    </source>
</evidence>
<gene>
    <name evidence="5" type="primary">drrA_5</name>
    <name evidence="5" type="ORF">NCTC13149_01688</name>
</gene>
<dbReference type="EMBL" id="UGSZ01000001">
    <property type="protein sequence ID" value="SUB57828.1"/>
    <property type="molecule type" value="Genomic_DNA"/>
</dbReference>
<dbReference type="InterPro" id="IPR003439">
    <property type="entry name" value="ABC_transporter-like_ATP-bd"/>
</dbReference>
<dbReference type="SUPFAM" id="SSF52540">
    <property type="entry name" value="P-loop containing nucleoside triphosphate hydrolases"/>
    <property type="match status" value="1"/>
</dbReference>
<dbReference type="Proteomes" id="UP000255517">
    <property type="component" value="Unassembled WGS sequence"/>
</dbReference>
<keyword evidence="1" id="KW-0813">Transport</keyword>
<name>A0A379C6V8_9FIRM</name>
<evidence type="ECO:0000313" key="5">
    <source>
        <dbReference type="EMBL" id="SUB57828.1"/>
    </source>
</evidence>
<sequence length="279" mass="32330">MKTIEIKNLEKSYGDFHLTIDNFSMESGTVMGLIGENGAGKTTLIKSILDLVKYKGDIKVFGNHMSKEIKEDIGVVFNEGFFTENLKIKEIEKIMASLYKKWDKDYFYKLIGEFRIPKDKKYNELSTGNKMKLKIINALSSHPKLLILDEPTSGLDPVIRDEILDIFFEFIKDENSSILFSTHITSDLEKIADYISFISQGKLVFSKNKDDLIYDYGILKTDSKSLSNYDNKYFLKIKEEKYNTDVLIKNKKEFSNKYKDAILEKPSIDQIMVFYERGK</sequence>
<keyword evidence="5" id="KW-0378">Hydrolase</keyword>
<dbReference type="EC" id="3.6.3.-" evidence="5"/>
<dbReference type="PANTHER" id="PTHR42939:SF3">
    <property type="entry name" value="ABC TRANSPORTER ATP-BINDING COMPONENT"/>
    <property type="match status" value="1"/>
</dbReference>
<keyword evidence="3 5" id="KW-0067">ATP-binding</keyword>
<accession>A0A379C6V8</accession>
<dbReference type="InterPro" id="IPR051782">
    <property type="entry name" value="ABC_Transporter_VariousFunc"/>
</dbReference>
<dbReference type="Gene3D" id="3.40.50.300">
    <property type="entry name" value="P-loop containing nucleotide triphosphate hydrolases"/>
    <property type="match status" value="1"/>
</dbReference>
<dbReference type="InterPro" id="IPR003593">
    <property type="entry name" value="AAA+_ATPase"/>
</dbReference>
<dbReference type="AlphaFoldDB" id="A0A379C6V8"/>
<organism evidence="5 6">
    <name type="scientific">Peptoniphilus lacrimalis</name>
    <dbReference type="NCBI Taxonomy" id="33031"/>
    <lineage>
        <taxon>Bacteria</taxon>
        <taxon>Bacillati</taxon>
        <taxon>Bacillota</taxon>
        <taxon>Tissierellia</taxon>
        <taxon>Tissierellales</taxon>
        <taxon>Peptoniphilaceae</taxon>
        <taxon>Peptoniphilus</taxon>
    </lineage>
</organism>
<dbReference type="RefSeq" id="WP_019035018.1">
    <property type="nucleotide sequence ID" value="NZ_UGSZ01000001.1"/>
</dbReference>
<evidence type="ECO:0000259" key="4">
    <source>
        <dbReference type="PROSITE" id="PS50893"/>
    </source>
</evidence>
<dbReference type="GO" id="GO:0016887">
    <property type="term" value="F:ATP hydrolysis activity"/>
    <property type="evidence" value="ECO:0007669"/>
    <property type="project" value="InterPro"/>
</dbReference>
<dbReference type="SMART" id="SM00382">
    <property type="entry name" value="AAA"/>
    <property type="match status" value="1"/>
</dbReference>
<dbReference type="STRING" id="1122949.GCA_000378725_01322"/>
<evidence type="ECO:0000256" key="1">
    <source>
        <dbReference type="ARBA" id="ARBA00022448"/>
    </source>
</evidence>
<dbReference type="InterPro" id="IPR027417">
    <property type="entry name" value="P-loop_NTPase"/>
</dbReference>
<protein>
    <submittedName>
        <fullName evidence="5">Daunorubicin/doxorubicin resistance ATP-binding protein DrrA</fullName>
        <ecNumber evidence="5">3.6.3.-</ecNumber>
    </submittedName>
</protein>
<keyword evidence="2" id="KW-0547">Nucleotide-binding</keyword>
<feature type="domain" description="ABC transporter" evidence="4">
    <location>
        <begin position="4"/>
        <end position="225"/>
    </location>
</feature>
<dbReference type="CDD" id="cd03230">
    <property type="entry name" value="ABC_DR_subfamily_A"/>
    <property type="match status" value="1"/>
</dbReference>
<dbReference type="PANTHER" id="PTHR42939">
    <property type="entry name" value="ABC TRANSPORTER ATP-BINDING PROTEIN ALBC-RELATED"/>
    <property type="match status" value="1"/>
</dbReference>
<dbReference type="PROSITE" id="PS50893">
    <property type="entry name" value="ABC_TRANSPORTER_2"/>
    <property type="match status" value="1"/>
</dbReference>
<dbReference type="Pfam" id="PF00005">
    <property type="entry name" value="ABC_tran"/>
    <property type="match status" value="1"/>
</dbReference>